<dbReference type="InterPro" id="IPR037682">
    <property type="entry name" value="TonB_C"/>
</dbReference>
<dbReference type="GO" id="GO:0098797">
    <property type="term" value="C:plasma membrane protein complex"/>
    <property type="evidence" value="ECO:0007669"/>
    <property type="project" value="TreeGrafter"/>
</dbReference>
<accession>A0A2D0N306</accession>
<dbReference type="InterPro" id="IPR006260">
    <property type="entry name" value="TonB/TolA_C"/>
</dbReference>
<organism evidence="12 13">
    <name type="scientific">Flavilitoribacter nigricans (strain ATCC 23147 / DSM 23189 / NBRC 102662 / NCIMB 1420 / SS-2)</name>
    <name type="common">Lewinella nigricans</name>
    <dbReference type="NCBI Taxonomy" id="1122177"/>
    <lineage>
        <taxon>Bacteria</taxon>
        <taxon>Pseudomonadati</taxon>
        <taxon>Bacteroidota</taxon>
        <taxon>Saprospiria</taxon>
        <taxon>Saprospirales</taxon>
        <taxon>Lewinellaceae</taxon>
        <taxon>Flavilitoribacter</taxon>
    </lineage>
</organism>
<sequence>MTSRTKKTERVVKRMIHTLFAMGLLVSLQAQTADTTVYVAVEEMPRFPGCEMLDTTAAVKAQCASQALLSFMYSNIRYPQQAQQEGIEGTVVLSFVVEPDSTISNLSVRKDIGGGCGVEAMRVASQMNNIGVRWSPGKKGGKSVRTQFNLPIRFKIEEPLPYNLVNGDTIYIQFDEALAFSGGPDSLSNYLNRRLRYPASVQDTCIVGQLEVDVLVHPNKTVRILNITDYNDLGFDFWYEAVAATTSTYGKWKPAVYEGRQVPASFTLNMAFTPDTESCQSTVDRYNKAMALANEGAQLFNDEKQEEGLAKMSEAVTMFPDDANLLILRGQAYLDMNRMEEACMDLSKARDITLLDWYDNLLPFICRPQEDTGANK</sequence>
<keyword evidence="7" id="KW-0653">Protein transport</keyword>
<keyword evidence="9" id="KW-0472">Membrane</keyword>
<evidence type="ECO:0000313" key="12">
    <source>
        <dbReference type="EMBL" id="PHN02790.1"/>
    </source>
</evidence>
<evidence type="ECO:0000256" key="3">
    <source>
        <dbReference type="ARBA" id="ARBA00022448"/>
    </source>
</evidence>
<evidence type="ECO:0000256" key="8">
    <source>
        <dbReference type="ARBA" id="ARBA00022989"/>
    </source>
</evidence>
<evidence type="ECO:0000256" key="5">
    <source>
        <dbReference type="ARBA" id="ARBA00022519"/>
    </source>
</evidence>
<dbReference type="AlphaFoldDB" id="A0A2D0N306"/>
<comment type="similarity">
    <text evidence="2">Belongs to the TonB family.</text>
</comment>
<dbReference type="OrthoDB" id="1039448at2"/>
<dbReference type="Pfam" id="PF03544">
    <property type="entry name" value="TonB_C"/>
    <property type="match status" value="1"/>
</dbReference>
<dbReference type="PROSITE" id="PS52015">
    <property type="entry name" value="TONB_CTD"/>
    <property type="match status" value="1"/>
</dbReference>
<dbReference type="SUPFAM" id="SSF48452">
    <property type="entry name" value="TPR-like"/>
    <property type="match status" value="1"/>
</dbReference>
<dbReference type="PANTHER" id="PTHR33446:SF2">
    <property type="entry name" value="PROTEIN TONB"/>
    <property type="match status" value="1"/>
</dbReference>
<evidence type="ECO:0000256" key="9">
    <source>
        <dbReference type="ARBA" id="ARBA00023136"/>
    </source>
</evidence>
<feature type="chain" id="PRO_5012112894" description="TonB C-terminal domain-containing protein" evidence="10">
    <location>
        <begin position="33"/>
        <end position="376"/>
    </location>
</feature>
<name>A0A2D0N306_FLAN2</name>
<reference evidence="12 13" key="1">
    <citation type="submission" date="2017-10" db="EMBL/GenBank/DDBJ databases">
        <title>The draft genome sequence of Lewinella nigricans NBRC 102662.</title>
        <authorList>
            <person name="Wang K."/>
        </authorList>
    </citation>
    <scope>NUCLEOTIDE SEQUENCE [LARGE SCALE GENOMIC DNA]</scope>
    <source>
        <strain evidence="12 13">NBRC 102662</strain>
    </source>
</reference>
<dbReference type="GO" id="GO:0015031">
    <property type="term" value="P:protein transport"/>
    <property type="evidence" value="ECO:0007669"/>
    <property type="project" value="UniProtKB-KW"/>
</dbReference>
<gene>
    <name evidence="12" type="ORF">CRP01_29855</name>
</gene>
<evidence type="ECO:0000256" key="4">
    <source>
        <dbReference type="ARBA" id="ARBA00022475"/>
    </source>
</evidence>
<dbReference type="EMBL" id="PDUD01000036">
    <property type="protein sequence ID" value="PHN02790.1"/>
    <property type="molecule type" value="Genomic_DNA"/>
</dbReference>
<evidence type="ECO:0000313" key="13">
    <source>
        <dbReference type="Proteomes" id="UP000223913"/>
    </source>
</evidence>
<protein>
    <recommendedName>
        <fullName evidence="11">TonB C-terminal domain-containing protein</fullName>
    </recommendedName>
</protein>
<dbReference type="PANTHER" id="PTHR33446">
    <property type="entry name" value="PROTEIN TONB-RELATED"/>
    <property type="match status" value="1"/>
</dbReference>
<feature type="signal peptide" evidence="10">
    <location>
        <begin position="1"/>
        <end position="32"/>
    </location>
</feature>
<keyword evidence="6" id="KW-0812">Transmembrane</keyword>
<evidence type="ECO:0000256" key="6">
    <source>
        <dbReference type="ARBA" id="ARBA00022692"/>
    </source>
</evidence>
<feature type="domain" description="TonB C-terminal" evidence="11">
    <location>
        <begin position="63"/>
        <end position="163"/>
    </location>
</feature>
<proteinExistence type="inferred from homology"/>
<keyword evidence="3" id="KW-0813">Transport</keyword>
<dbReference type="InterPro" id="IPR011990">
    <property type="entry name" value="TPR-like_helical_dom_sf"/>
</dbReference>
<evidence type="ECO:0000256" key="7">
    <source>
        <dbReference type="ARBA" id="ARBA00022927"/>
    </source>
</evidence>
<dbReference type="Gene3D" id="3.30.1150.10">
    <property type="match status" value="1"/>
</dbReference>
<keyword evidence="5" id="KW-0997">Cell inner membrane</keyword>
<comment type="caution">
    <text evidence="12">The sequence shown here is derived from an EMBL/GenBank/DDBJ whole genome shotgun (WGS) entry which is preliminary data.</text>
</comment>
<dbReference type="InterPro" id="IPR051045">
    <property type="entry name" value="TonB-dependent_transducer"/>
</dbReference>
<dbReference type="GO" id="GO:0031992">
    <property type="term" value="F:energy transducer activity"/>
    <property type="evidence" value="ECO:0007669"/>
    <property type="project" value="TreeGrafter"/>
</dbReference>
<keyword evidence="10" id="KW-0732">Signal</keyword>
<dbReference type="SUPFAM" id="SSF74653">
    <property type="entry name" value="TolA/TonB C-terminal domain"/>
    <property type="match status" value="1"/>
</dbReference>
<evidence type="ECO:0000256" key="1">
    <source>
        <dbReference type="ARBA" id="ARBA00004383"/>
    </source>
</evidence>
<keyword evidence="8" id="KW-1133">Transmembrane helix</keyword>
<keyword evidence="13" id="KW-1185">Reference proteome</keyword>
<dbReference type="GO" id="GO:0055085">
    <property type="term" value="P:transmembrane transport"/>
    <property type="evidence" value="ECO:0007669"/>
    <property type="project" value="InterPro"/>
</dbReference>
<dbReference type="NCBIfam" id="TIGR01352">
    <property type="entry name" value="tonB_Cterm"/>
    <property type="match status" value="1"/>
</dbReference>
<evidence type="ECO:0000259" key="11">
    <source>
        <dbReference type="PROSITE" id="PS52015"/>
    </source>
</evidence>
<keyword evidence="4" id="KW-1003">Cell membrane</keyword>
<dbReference type="Proteomes" id="UP000223913">
    <property type="component" value="Unassembled WGS sequence"/>
</dbReference>
<comment type="subcellular location">
    <subcellularLocation>
        <location evidence="1">Cell inner membrane</location>
        <topology evidence="1">Single-pass membrane protein</topology>
        <orientation evidence="1">Periplasmic side</orientation>
    </subcellularLocation>
</comment>
<evidence type="ECO:0000256" key="10">
    <source>
        <dbReference type="SAM" id="SignalP"/>
    </source>
</evidence>
<dbReference type="Gene3D" id="1.25.40.10">
    <property type="entry name" value="Tetratricopeptide repeat domain"/>
    <property type="match status" value="1"/>
</dbReference>
<evidence type="ECO:0000256" key="2">
    <source>
        <dbReference type="ARBA" id="ARBA00006555"/>
    </source>
</evidence>